<evidence type="ECO:0000256" key="1">
    <source>
        <dbReference type="SAM" id="MobiDB-lite"/>
    </source>
</evidence>
<dbReference type="GeneID" id="65118959"/>
<evidence type="ECO:0000313" key="3">
    <source>
        <dbReference type="Proteomes" id="UP000289329"/>
    </source>
</evidence>
<name>A0A411CU66_9CAUD</name>
<gene>
    <name evidence="2" type="primary">31</name>
    <name evidence="2" type="ORF">SEA_IDYN_31</name>
</gene>
<sequence length="147" mass="16004">MAARKLKTHVFLREPGALSLTSFGPDDTLPDWAVKLTEGKDHLFVEQEPDRDPVDLPLPKDQDPQADLDYADTGEAVGKEPAASEQGDTQLVDRAAEDEDDEPEQPKGNASREAWARFADESGVPVTDEMSRDDIRAACADAGVLDD</sequence>
<evidence type="ECO:0000313" key="2">
    <source>
        <dbReference type="EMBL" id="QAY17379.1"/>
    </source>
</evidence>
<keyword evidence="3" id="KW-1185">Reference proteome</keyword>
<feature type="compositionally biased region" description="Basic and acidic residues" evidence="1">
    <location>
        <begin position="45"/>
        <end position="63"/>
    </location>
</feature>
<organism evidence="2 3">
    <name type="scientific">Gordonia phage IDyn</name>
    <dbReference type="NCBI Taxonomy" id="2510506"/>
    <lineage>
        <taxon>Viruses</taxon>
        <taxon>Duplodnaviria</taxon>
        <taxon>Heunggongvirae</taxon>
        <taxon>Uroviricota</taxon>
        <taxon>Caudoviricetes</taxon>
        <taxon>Zierdtviridae</taxon>
        <taxon>Emilbogenvirinae</taxon>
        <taxon>Sukkupivirus</taxon>
        <taxon>Sukkupivirus idyn</taxon>
    </lineage>
</organism>
<dbReference type="EMBL" id="MK433272">
    <property type="protein sequence ID" value="QAY17379.1"/>
    <property type="molecule type" value="Genomic_DNA"/>
</dbReference>
<feature type="region of interest" description="Disordered" evidence="1">
    <location>
        <begin position="45"/>
        <end position="130"/>
    </location>
</feature>
<dbReference type="RefSeq" id="YP_010101247.1">
    <property type="nucleotide sequence ID" value="NC_055789.1"/>
</dbReference>
<dbReference type="KEGG" id="vg:65118959"/>
<protein>
    <submittedName>
        <fullName evidence="2">Uncharacterized protein</fullName>
    </submittedName>
</protein>
<accession>A0A411CU66</accession>
<proteinExistence type="predicted"/>
<dbReference type="Proteomes" id="UP000289329">
    <property type="component" value="Segment"/>
</dbReference>
<reference evidence="2 3" key="1">
    <citation type="submission" date="2019-01" db="EMBL/GenBank/DDBJ databases">
        <authorList>
            <person name="Gales J.M."/>
            <person name="Amanuel B.M."/>
            <person name="Anspach C.J."/>
            <person name="Chiquito R.J."/>
            <person name="Hall J.T."/>
            <person name="Hotaki K."/>
            <person name="Lozano B."/>
            <person name="Aloor H.L."/>
            <person name="Leadon S.A."/>
            <person name="Fogarty M.P."/>
            <person name="Washington J.M."/>
            <person name="Garlena R.A."/>
            <person name="Russell D.A."/>
            <person name="Pope W.H."/>
            <person name="Jacobs-Sera D."/>
            <person name="Hatfull G.F."/>
        </authorList>
    </citation>
    <scope>NUCLEOTIDE SEQUENCE [LARGE SCALE GENOMIC DNA]</scope>
</reference>